<evidence type="ECO:0000256" key="20">
    <source>
        <dbReference type="ARBA" id="ARBA00080062"/>
    </source>
</evidence>
<dbReference type="PANTHER" id="PTHR46059:SF2">
    <property type="entry name" value="BETA-GALACTOSIDE ALPHA-2,6-SIALYLTRANSFERASE 1"/>
    <property type="match status" value="1"/>
</dbReference>
<evidence type="ECO:0000256" key="3">
    <source>
        <dbReference type="ARBA" id="ARBA00004922"/>
    </source>
</evidence>
<dbReference type="AlphaFoldDB" id="A0A8C5Q866"/>
<keyword evidence="11" id="KW-0333">Golgi apparatus</keyword>
<comment type="similarity">
    <text evidence="4">Belongs to the glycosyltransferase 29 family.</text>
</comment>
<dbReference type="InterPro" id="IPR012163">
    <property type="entry name" value="Sialyl_trans"/>
</dbReference>
<dbReference type="GO" id="GO:0003835">
    <property type="term" value="F:beta-galactoside alpha-2,6-sialyltransferase activity"/>
    <property type="evidence" value="ECO:0007669"/>
    <property type="project" value="UniProtKB-EC"/>
</dbReference>
<accession>A0A8C5Q866</accession>
<keyword evidence="12 22" id="KW-0472">Membrane</keyword>
<dbReference type="EC" id="2.4.3.1" evidence="16"/>
<dbReference type="GO" id="GO:0018279">
    <property type="term" value="P:protein N-linked glycosylation via asparagine"/>
    <property type="evidence" value="ECO:0007669"/>
    <property type="project" value="TreeGrafter"/>
</dbReference>
<keyword evidence="5" id="KW-0964">Secreted</keyword>
<evidence type="ECO:0000256" key="2">
    <source>
        <dbReference type="ARBA" id="ARBA00004613"/>
    </source>
</evidence>
<evidence type="ECO:0000256" key="17">
    <source>
        <dbReference type="ARBA" id="ARBA00069321"/>
    </source>
</evidence>
<reference evidence="23" key="2">
    <citation type="submission" date="2025-09" db="UniProtKB">
        <authorList>
            <consortium name="Ensembl"/>
        </authorList>
    </citation>
    <scope>IDENTIFICATION</scope>
</reference>
<dbReference type="InterPro" id="IPR001675">
    <property type="entry name" value="Glyco_trans_29"/>
</dbReference>
<comment type="catalytic activity">
    <reaction evidence="15">
        <text>a beta-D-galactoside + CMP-N-acetyl-beta-neuraminate = an N-acetyl-alpha-neuraminyl-(2-&gt;6)-beta-D-galactosyl derivative + CMP + H(+)</text>
        <dbReference type="Rhea" id="RHEA:52104"/>
        <dbReference type="ChEBI" id="CHEBI:15378"/>
        <dbReference type="ChEBI" id="CHEBI:28034"/>
        <dbReference type="ChEBI" id="CHEBI:57812"/>
        <dbReference type="ChEBI" id="CHEBI:60377"/>
        <dbReference type="ChEBI" id="CHEBI:136398"/>
        <dbReference type="EC" id="2.4.3.1"/>
    </reaction>
</comment>
<dbReference type="GO" id="GO:0005576">
    <property type="term" value="C:extracellular region"/>
    <property type="evidence" value="ECO:0007669"/>
    <property type="project" value="UniProtKB-SubCell"/>
</dbReference>
<feature type="transmembrane region" description="Helical" evidence="22">
    <location>
        <begin position="7"/>
        <end position="24"/>
    </location>
</feature>
<keyword evidence="6" id="KW-0328">Glycosyltransferase</keyword>
<dbReference type="OrthoDB" id="10264956at2759"/>
<dbReference type="GO" id="GO:0032580">
    <property type="term" value="C:Golgi cisterna membrane"/>
    <property type="evidence" value="ECO:0007669"/>
    <property type="project" value="UniProtKB-SubCell"/>
</dbReference>
<dbReference type="PIRSF" id="PIRSF005557">
    <property type="entry name" value="Sialyl_trans"/>
    <property type="match status" value="1"/>
</dbReference>
<evidence type="ECO:0000256" key="5">
    <source>
        <dbReference type="ARBA" id="ARBA00022525"/>
    </source>
</evidence>
<sequence length="425" mass="49124">MTRYNKYTRLIIAVFLCSFFFYILEKNKPMKSGVTVIEILTRSTGSPTMTWSWEETIKSIMSSSRISKTVTEVTKGHMVESVGSHSVKSRDYTTARKEESKTQALEDRKERLHVWNENMSSKDLSFFLQIIKKHFYRTNKYKVSFQGKIGQKLSSKEIMCQLKNRVSMNTIKTHELPKSASHWGTYLPLDSLLETVGQLGRCAVVSSAGSLLSSGLGKEIDSHDAVIRFNAAPTKGFEADVGSKTTFRLMNSQVVTKKEHNFLKNPMYRTGTIIMWDPSIYKGNLSQWLMRPDFKFYDHYIEYRKMNPDQPFYILDPLNLWQIWDIIQENSPEQIHPDPPSSGTLGIILLMNLCDQISVYEFLPSKRKTNKCYYFKSHFDPACSFGGFHPLMYEKNLIKKINQGKDTDIYHHGRVTLHGFNRTEC</sequence>
<dbReference type="Pfam" id="PF00777">
    <property type="entry name" value="Glyco_transf_29"/>
    <property type="match status" value="1"/>
</dbReference>
<evidence type="ECO:0000256" key="19">
    <source>
        <dbReference type="ARBA" id="ARBA00076676"/>
    </source>
</evidence>
<evidence type="ECO:0000256" key="11">
    <source>
        <dbReference type="ARBA" id="ARBA00023034"/>
    </source>
</evidence>
<dbReference type="InterPro" id="IPR038578">
    <property type="entry name" value="GT29-like_sf"/>
</dbReference>
<dbReference type="Ensembl" id="ENSLLET00000034123.1">
    <property type="protein sequence ID" value="ENSLLEP00000032860.1"/>
    <property type="gene ID" value="ENSLLEG00000020819.1"/>
</dbReference>
<evidence type="ECO:0000256" key="15">
    <source>
        <dbReference type="ARBA" id="ARBA00034249"/>
    </source>
</evidence>
<dbReference type="GO" id="GO:0097503">
    <property type="term" value="P:sialylation"/>
    <property type="evidence" value="ECO:0007669"/>
    <property type="project" value="TreeGrafter"/>
</dbReference>
<keyword evidence="8 22" id="KW-0812">Transmembrane</keyword>
<comment type="subcellular location">
    <subcellularLocation>
        <location evidence="1">Golgi apparatus</location>
        <location evidence="1">Golgi stack membrane</location>
        <topology evidence="1">Single-pass type II membrane protein</topology>
    </subcellularLocation>
    <subcellularLocation>
        <location evidence="2">Secreted</location>
    </subcellularLocation>
</comment>
<evidence type="ECO:0000256" key="10">
    <source>
        <dbReference type="ARBA" id="ARBA00022989"/>
    </source>
</evidence>
<evidence type="ECO:0000256" key="16">
    <source>
        <dbReference type="ARBA" id="ARBA00034329"/>
    </source>
</evidence>
<evidence type="ECO:0000313" key="23">
    <source>
        <dbReference type="Ensembl" id="ENSLLEP00000032860.1"/>
    </source>
</evidence>
<dbReference type="Proteomes" id="UP000694569">
    <property type="component" value="Unplaced"/>
</dbReference>
<dbReference type="FunFam" id="3.90.1480.20:FF:000012">
    <property type="entry name" value="ST6 beta-galactoside alpha-2,6-sialyltransferase 1"/>
    <property type="match status" value="1"/>
</dbReference>
<dbReference type="GeneTree" id="ENSGT00940000157053"/>
<evidence type="ECO:0000256" key="13">
    <source>
        <dbReference type="ARBA" id="ARBA00023157"/>
    </source>
</evidence>
<dbReference type="PANTHER" id="PTHR46059">
    <property type="entry name" value="BETA-GALACTOSIDE ALPHA-2,6-SIALYLTRANSFERASE"/>
    <property type="match status" value="1"/>
</dbReference>
<reference evidence="23" key="1">
    <citation type="submission" date="2025-08" db="UniProtKB">
        <authorList>
            <consortium name="Ensembl"/>
        </authorList>
    </citation>
    <scope>IDENTIFICATION</scope>
</reference>
<evidence type="ECO:0000256" key="8">
    <source>
        <dbReference type="ARBA" id="ARBA00022692"/>
    </source>
</evidence>
<keyword evidence="24" id="KW-1185">Reference proteome</keyword>
<evidence type="ECO:0000256" key="1">
    <source>
        <dbReference type="ARBA" id="ARBA00004447"/>
    </source>
</evidence>
<dbReference type="Gene3D" id="3.90.1480.20">
    <property type="entry name" value="Glycosyl transferase family 29"/>
    <property type="match status" value="1"/>
</dbReference>
<evidence type="ECO:0000256" key="12">
    <source>
        <dbReference type="ARBA" id="ARBA00023136"/>
    </source>
</evidence>
<comment type="pathway">
    <text evidence="3">Protein modification; protein glycosylation.</text>
</comment>
<evidence type="ECO:0000256" key="22">
    <source>
        <dbReference type="SAM" id="Phobius"/>
    </source>
</evidence>
<evidence type="ECO:0000256" key="21">
    <source>
        <dbReference type="PIRSR" id="PIRSR005557-2"/>
    </source>
</evidence>
<evidence type="ECO:0000313" key="24">
    <source>
        <dbReference type="Proteomes" id="UP000694569"/>
    </source>
</evidence>
<evidence type="ECO:0000256" key="4">
    <source>
        <dbReference type="ARBA" id="ARBA00006003"/>
    </source>
</evidence>
<evidence type="ECO:0000256" key="7">
    <source>
        <dbReference type="ARBA" id="ARBA00022679"/>
    </source>
</evidence>
<evidence type="ECO:0000256" key="6">
    <source>
        <dbReference type="ARBA" id="ARBA00022676"/>
    </source>
</evidence>
<keyword evidence="9" id="KW-0735">Signal-anchor</keyword>
<proteinExistence type="inferred from homology"/>
<keyword evidence="10 22" id="KW-1133">Transmembrane helix</keyword>
<keyword evidence="7" id="KW-0808">Transferase</keyword>
<protein>
    <recommendedName>
        <fullName evidence="17">Beta-galactoside alpha-2,6-sialyltransferase 1</fullName>
        <ecNumber evidence="16">2.4.3.1</ecNumber>
    </recommendedName>
    <alternativeName>
        <fullName evidence="20">CMP-N-acetylneuraminate-beta-galactosamide-alpha-2,6-sialyltransferase 1</fullName>
    </alternativeName>
    <alternativeName>
        <fullName evidence="19">ST6Gal I</fullName>
    </alternativeName>
    <alternativeName>
        <fullName evidence="18">Sialyltransferase 1</fullName>
    </alternativeName>
</protein>
<keyword evidence="13" id="KW-1015">Disulfide bond</keyword>
<evidence type="ECO:0000256" key="18">
    <source>
        <dbReference type="ARBA" id="ARBA00076526"/>
    </source>
</evidence>
<feature type="disulfide bond" evidence="21">
    <location>
        <begin position="202"/>
        <end position="354"/>
    </location>
</feature>
<organism evidence="23 24">
    <name type="scientific">Leptobrachium leishanense</name>
    <name type="common">Leishan spiny toad</name>
    <dbReference type="NCBI Taxonomy" id="445787"/>
    <lineage>
        <taxon>Eukaryota</taxon>
        <taxon>Metazoa</taxon>
        <taxon>Chordata</taxon>
        <taxon>Craniata</taxon>
        <taxon>Vertebrata</taxon>
        <taxon>Euteleostomi</taxon>
        <taxon>Amphibia</taxon>
        <taxon>Batrachia</taxon>
        <taxon>Anura</taxon>
        <taxon>Pelobatoidea</taxon>
        <taxon>Megophryidae</taxon>
        <taxon>Leptobrachium</taxon>
    </lineage>
</organism>
<evidence type="ECO:0000256" key="9">
    <source>
        <dbReference type="ARBA" id="ARBA00022968"/>
    </source>
</evidence>
<evidence type="ECO:0000256" key="14">
    <source>
        <dbReference type="ARBA" id="ARBA00023180"/>
    </source>
</evidence>
<keyword evidence="14" id="KW-0325">Glycoprotein</keyword>
<name>A0A8C5Q866_9ANUR</name>